<dbReference type="Proteomes" id="UP000886595">
    <property type="component" value="Unassembled WGS sequence"/>
</dbReference>
<feature type="transmembrane region" description="Helical" evidence="6">
    <location>
        <begin position="73"/>
        <end position="96"/>
    </location>
</feature>
<dbReference type="GO" id="GO:0140359">
    <property type="term" value="F:ABC-type transporter activity"/>
    <property type="evidence" value="ECO:0007669"/>
    <property type="project" value="InterPro"/>
</dbReference>
<proteinExistence type="predicted"/>
<reference evidence="8 9" key="1">
    <citation type="submission" date="2020-02" db="EMBL/GenBank/DDBJ databases">
        <authorList>
            <person name="Ma Q."/>
            <person name="Huang Y."/>
            <person name="Song X."/>
            <person name="Pei D."/>
        </authorList>
    </citation>
    <scope>NUCLEOTIDE SEQUENCE [LARGE SCALE GENOMIC DNA]</scope>
    <source>
        <strain evidence="8">Sxm20200214</strain>
        <tissue evidence="8">Leaf</tissue>
    </source>
</reference>
<evidence type="ECO:0000256" key="5">
    <source>
        <dbReference type="ARBA" id="ARBA00023136"/>
    </source>
</evidence>
<keyword evidence="5 6" id="KW-0472">Membrane</keyword>
<feature type="transmembrane region" description="Helical" evidence="6">
    <location>
        <begin position="108"/>
        <end position="132"/>
    </location>
</feature>
<dbReference type="AlphaFoldDB" id="A0A8X7PYE1"/>
<organism evidence="8 9">
    <name type="scientific">Brassica carinata</name>
    <name type="common">Ethiopian mustard</name>
    <name type="synonym">Abyssinian cabbage</name>
    <dbReference type="NCBI Taxonomy" id="52824"/>
    <lineage>
        <taxon>Eukaryota</taxon>
        <taxon>Viridiplantae</taxon>
        <taxon>Streptophyta</taxon>
        <taxon>Embryophyta</taxon>
        <taxon>Tracheophyta</taxon>
        <taxon>Spermatophyta</taxon>
        <taxon>Magnoliopsida</taxon>
        <taxon>eudicotyledons</taxon>
        <taxon>Gunneridae</taxon>
        <taxon>Pentapetalae</taxon>
        <taxon>rosids</taxon>
        <taxon>malvids</taxon>
        <taxon>Brassicales</taxon>
        <taxon>Brassicaceae</taxon>
        <taxon>Brassiceae</taxon>
        <taxon>Brassica</taxon>
    </lineage>
</organism>
<keyword evidence="9" id="KW-1185">Reference proteome</keyword>
<evidence type="ECO:0000256" key="3">
    <source>
        <dbReference type="ARBA" id="ARBA00022692"/>
    </source>
</evidence>
<evidence type="ECO:0000256" key="4">
    <source>
        <dbReference type="ARBA" id="ARBA00022989"/>
    </source>
</evidence>
<dbReference type="PANTHER" id="PTHR19241">
    <property type="entry name" value="ATP-BINDING CASSETTE TRANSPORTER"/>
    <property type="match status" value="1"/>
</dbReference>
<name>A0A8X7PYE1_BRACI</name>
<gene>
    <name evidence="8" type="ORF">Bca52824_078966</name>
</gene>
<dbReference type="OrthoDB" id="1108059at2759"/>
<keyword evidence="2" id="KW-0813">Transport</keyword>
<evidence type="ECO:0000259" key="7">
    <source>
        <dbReference type="Pfam" id="PF01061"/>
    </source>
</evidence>
<dbReference type="GO" id="GO:0005886">
    <property type="term" value="C:plasma membrane"/>
    <property type="evidence" value="ECO:0007669"/>
    <property type="project" value="UniProtKB-ARBA"/>
</dbReference>
<evidence type="ECO:0000313" key="8">
    <source>
        <dbReference type="EMBL" id="KAG2259672.1"/>
    </source>
</evidence>
<dbReference type="EMBL" id="JAAMPC010000015">
    <property type="protein sequence ID" value="KAG2259672.1"/>
    <property type="molecule type" value="Genomic_DNA"/>
</dbReference>
<keyword evidence="4 6" id="KW-1133">Transmembrane helix</keyword>
<comment type="subcellular location">
    <subcellularLocation>
        <location evidence="1">Membrane</location>
        <topology evidence="1">Multi-pass membrane protein</topology>
    </subcellularLocation>
</comment>
<feature type="domain" description="ABC-2 type transporter transmembrane" evidence="7">
    <location>
        <begin position="21"/>
        <end position="166"/>
    </location>
</feature>
<protein>
    <recommendedName>
        <fullName evidence="7">ABC-2 type transporter transmembrane domain-containing protein</fullName>
    </recommendedName>
</protein>
<dbReference type="InterPro" id="IPR013525">
    <property type="entry name" value="ABC2_TM"/>
</dbReference>
<evidence type="ECO:0000256" key="6">
    <source>
        <dbReference type="SAM" id="Phobius"/>
    </source>
</evidence>
<dbReference type="Pfam" id="PF01061">
    <property type="entry name" value="ABC2_membrane"/>
    <property type="match status" value="1"/>
</dbReference>
<evidence type="ECO:0000256" key="1">
    <source>
        <dbReference type="ARBA" id="ARBA00004141"/>
    </source>
</evidence>
<comment type="caution">
    <text evidence="8">The sequence shown here is derived from an EMBL/GenBank/DDBJ whole genome shotgun (WGS) entry which is preliminary data.</text>
</comment>
<feature type="transmembrane region" description="Helical" evidence="6">
    <location>
        <begin position="138"/>
        <end position="158"/>
    </location>
</feature>
<sequence>MLKRKGRSRSKYLVCVETWRSRQDLSNAMGSMYTAVLFLGLQNAASVQPVVNVERTVFYREQAAGMYSAMPYAFAQVFIEMPYVLVQAVVYGLVVYAMIGFEWTAAKFFWYLFVMYGSFLTFTFYGMMAVAMTPNHHIASVVSSSFYGIWNLFSGFLIPRPSRPVW</sequence>
<keyword evidence="3 6" id="KW-0812">Transmembrane</keyword>
<accession>A0A8X7PYE1</accession>
<evidence type="ECO:0000313" key="9">
    <source>
        <dbReference type="Proteomes" id="UP000886595"/>
    </source>
</evidence>
<evidence type="ECO:0000256" key="2">
    <source>
        <dbReference type="ARBA" id="ARBA00022448"/>
    </source>
</evidence>